<dbReference type="PANTHER" id="PTHR11808:SF80">
    <property type="entry name" value="CYSTATHIONINE GAMMA-LYASE"/>
    <property type="match status" value="1"/>
</dbReference>
<proteinExistence type="inferred from homology"/>
<dbReference type="Pfam" id="PF01053">
    <property type="entry name" value="Cys_Met_Meta_PP"/>
    <property type="match status" value="1"/>
</dbReference>
<dbReference type="PIRSF" id="PIRSF001434">
    <property type="entry name" value="CGS"/>
    <property type="match status" value="1"/>
</dbReference>
<dbReference type="InterPro" id="IPR015421">
    <property type="entry name" value="PyrdxlP-dep_Trfase_major"/>
</dbReference>
<comment type="cofactor">
    <cofactor evidence="1 4">
        <name>pyridoxal 5'-phosphate</name>
        <dbReference type="ChEBI" id="CHEBI:597326"/>
    </cofactor>
</comment>
<dbReference type="GO" id="GO:0019346">
    <property type="term" value="P:transsulfuration"/>
    <property type="evidence" value="ECO:0007669"/>
    <property type="project" value="InterPro"/>
</dbReference>
<dbReference type="FunFam" id="3.40.640.10:FF:000046">
    <property type="entry name" value="Cystathionine gamma-lyase"/>
    <property type="match status" value="1"/>
</dbReference>
<organism evidence="5 6">
    <name type="scientific">Photobacterium halotolerans</name>
    <dbReference type="NCBI Taxonomy" id="265726"/>
    <lineage>
        <taxon>Bacteria</taxon>
        <taxon>Pseudomonadati</taxon>
        <taxon>Pseudomonadota</taxon>
        <taxon>Gammaproteobacteria</taxon>
        <taxon>Vibrionales</taxon>
        <taxon>Vibrionaceae</taxon>
        <taxon>Photobacterium</taxon>
    </lineage>
</organism>
<dbReference type="GO" id="GO:0005737">
    <property type="term" value="C:cytoplasm"/>
    <property type="evidence" value="ECO:0007669"/>
    <property type="project" value="TreeGrafter"/>
</dbReference>
<dbReference type="PANTHER" id="PTHR11808">
    <property type="entry name" value="TRANS-SULFURATION ENZYME FAMILY MEMBER"/>
    <property type="match status" value="1"/>
</dbReference>
<dbReference type="Gene3D" id="3.90.1150.10">
    <property type="entry name" value="Aspartate Aminotransferase, domain 1"/>
    <property type="match status" value="1"/>
</dbReference>
<evidence type="ECO:0000256" key="1">
    <source>
        <dbReference type="ARBA" id="ARBA00001933"/>
    </source>
</evidence>
<name>A0A0F5VBK3_9GAMM</name>
<evidence type="ECO:0008006" key="7">
    <source>
        <dbReference type="Google" id="ProtNLM"/>
    </source>
</evidence>
<evidence type="ECO:0000256" key="4">
    <source>
        <dbReference type="RuleBase" id="RU362118"/>
    </source>
</evidence>
<dbReference type="CDD" id="cd00614">
    <property type="entry name" value="CGS_like"/>
    <property type="match status" value="1"/>
</dbReference>
<reference evidence="5 6" key="1">
    <citation type="submission" date="2014-12" db="EMBL/GenBank/DDBJ databases">
        <title>Mercury Reductase activity and rhizosphere competence traits in the genome of root associated Photobacterium halotolerans MELD1.</title>
        <authorList>
            <person name="Mathew D.C."/>
            <person name="Huang C.-C."/>
        </authorList>
    </citation>
    <scope>NUCLEOTIDE SEQUENCE [LARGE SCALE GENOMIC DNA]</scope>
    <source>
        <strain evidence="5 6">MELD1</strain>
    </source>
</reference>
<dbReference type="GO" id="GO:0016846">
    <property type="term" value="F:carbon-sulfur lyase activity"/>
    <property type="evidence" value="ECO:0007669"/>
    <property type="project" value="TreeGrafter"/>
</dbReference>
<feature type="modified residue" description="N6-(pyridoxal phosphate)lysine" evidence="3">
    <location>
        <position position="221"/>
    </location>
</feature>
<evidence type="ECO:0000256" key="2">
    <source>
        <dbReference type="ARBA" id="ARBA00022898"/>
    </source>
</evidence>
<evidence type="ECO:0000313" key="6">
    <source>
        <dbReference type="Proteomes" id="UP000033633"/>
    </source>
</evidence>
<gene>
    <name evidence="5" type="ORF">KY46_16260</name>
</gene>
<dbReference type="EMBL" id="JWYV01000015">
    <property type="protein sequence ID" value="KKC98874.1"/>
    <property type="molecule type" value="Genomic_DNA"/>
</dbReference>
<keyword evidence="6" id="KW-1185">Reference proteome</keyword>
<dbReference type="InterPro" id="IPR000277">
    <property type="entry name" value="Cys/Met-Metab_PyrdxlP-dep_enz"/>
</dbReference>
<comment type="similarity">
    <text evidence="4">Belongs to the trans-sulfuration enzymes family.</text>
</comment>
<dbReference type="STRING" id="265726.KY46_16260"/>
<dbReference type="AlphaFoldDB" id="A0A0F5VBK3"/>
<keyword evidence="2 3" id="KW-0663">Pyridoxal phosphate</keyword>
<sequence length="418" mass="45510">MADCYALLIADSMMKGIKSMEQSTRAIHMGFPSLDDSHAAAIAMTSAYDFTSAQEASDRFNGVTEGNIYSRFTNPSVEHFERKLTSLENAEAAVAFASGMAAYLALAMTFLKQGDHVVLASGIFGTTTHLFRQYFGQFGITATCVDLDDQHAWQAAMCDRTRMILVESPTNPLLKVADLSWLSGLAKRNHALLVVDNTLLSPVNQRPLNHGADLVLHSTGKFMDGQGRTVGGVIAGRKDVIQPLKNYLRSSGTCMNAFTAWVLSHGLDTLTARMAMHEQNARKVEAWLRQQSCVKQVFSTFSPVHPQAEVIAKQQTGHSPVISFIVEGGQAAAWRCIDALNLVARCTNIGDTKSMVTHPASTTHCRYSQEEKLQYGISDGLVRLCVGLEASQDIIQDLGQALAASQVKHSLREVVSLS</sequence>
<dbReference type="SUPFAM" id="SSF53383">
    <property type="entry name" value="PLP-dependent transferases"/>
    <property type="match status" value="1"/>
</dbReference>
<dbReference type="InterPro" id="IPR015424">
    <property type="entry name" value="PyrdxlP-dep_Trfase"/>
</dbReference>
<comment type="caution">
    <text evidence="5">The sequence shown here is derived from an EMBL/GenBank/DDBJ whole genome shotgun (WGS) entry which is preliminary data.</text>
</comment>
<dbReference type="GO" id="GO:0030170">
    <property type="term" value="F:pyridoxal phosphate binding"/>
    <property type="evidence" value="ECO:0007669"/>
    <property type="project" value="InterPro"/>
</dbReference>
<dbReference type="InterPro" id="IPR015422">
    <property type="entry name" value="PyrdxlP-dep_Trfase_small"/>
</dbReference>
<evidence type="ECO:0000256" key="3">
    <source>
        <dbReference type="PIRSR" id="PIRSR001434-2"/>
    </source>
</evidence>
<dbReference type="Proteomes" id="UP000033633">
    <property type="component" value="Unassembled WGS sequence"/>
</dbReference>
<accession>A0A0F5VBK3</accession>
<dbReference type="Gene3D" id="3.40.640.10">
    <property type="entry name" value="Type I PLP-dependent aspartate aminotransferase-like (Major domain)"/>
    <property type="match status" value="1"/>
</dbReference>
<dbReference type="PATRIC" id="fig|265726.11.peg.1513"/>
<protein>
    <recommendedName>
        <fullName evidence="7">O-succinylhomoserine sulfhydrylase</fullName>
    </recommendedName>
</protein>
<evidence type="ECO:0000313" key="5">
    <source>
        <dbReference type="EMBL" id="KKC98874.1"/>
    </source>
</evidence>